<proteinExistence type="predicted"/>
<feature type="region of interest" description="Disordered" evidence="1">
    <location>
        <begin position="22"/>
        <end position="66"/>
    </location>
</feature>
<gene>
    <name evidence="2" type="ORF">NC653_017418</name>
</gene>
<sequence length="185" mass="20830">MRPDLPEFIPAHYKPLRNFDLEKLPEDDVDESSDLQGTAEEWKGSNLPDSTESFQDLGSSDSITCSQDSSILEPQYCESKELDEFIIQGPIHLETNTNPEQQDLNLPAIAKNSSNGSNSIKSQDAEFCKKIDSCEKDQASPSSKEFFLSECEEVPFINQDVWRPSVSFRFGCACCCWRSRLTIGM</sequence>
<organism evidence="2 3">
    <name type="scientific">Populus alba x Populus x berolinensis</name>
    <dbReference type="NCBI Taxonomy" id="444605"/>
    <lineage>
        <taxon>Eukaryota</taxon>
        <taxon>Viridiplantae</taxon>
        <taxon>Streptophyta</taxon>
        <taxon>Embryophyta</taxon>
        <taxon>Tracheophyta</taxon>
        <taxon>Spermatophyta</taxon>
        <taxon>Magnoliopsida</taxon>
        <taxon>eudicotyledons</taxon>
        <taxon>Gunneridae</taxon>
        <taxon>Pentapetalae</taxon>
        <taxon>rosids</taxon>
        <taxon>fabids</taxon>
        <taxon>Malpighiales</taxon>
        <taxon>Salicaceae</taxon>
        <taxon>Saliceae</taxon>
        <taxon>Populus</taxon>
    </lineage>
</organism>
<evidence type="ECO:0000256" key="1">
    <source>
        <dbReference type="SAM" id="MobiDB-lite"/>
    </source>
</evidence>
<accession>A0AAD6QQ79</accession>
<reference evidence="2" key="1">
    <citation type="journal article" date="2023" name="Mol. Ecol. Resour.">
        <title>Chromosome-level genome assembly of a triploid poplar Populus alba 'Berolinensis'.</title>
        <authorList>
            <person name="Chen S."/>
            <person name="Yu Y."/>
            <person name="Wang X."/>
            <person name="Wang S."/>
            <person name="Zhang T."/>
            <person name="Zhou Y."/>
            <person name="He R."/>
            <person name="Meng N."/>
            <person name="Wang Y."/>
            <person name="Liu W."/>
            <person name="Liu Z."/>
            <person name="Liu J."/>
            <person name="Guo Q."/>
            <person name="Huang H."/>
            <person name="Sederoff R.R."/>
            <person name="Wang G."/>
            <person name="Qu G."/>
            <person name="Chen S."/>
        </authorList>
    </citation>
    <scope>NUCLEOTIDE SEQUENCE</scope>
    <source>
        <strain evidence="2">SC-2020</strain>
    </source>
</reference>
<dbReference type="EMBL" id="JAQIZT010000006">
    <property type="protein sequence ID" value="KAJ6994600.1"/>
    <property type="molecule type" value="Genomic_DNA"/>
</dbReference>
<name>A0AAD6QQ79_9ROSI</name>
<evidence type="ECO:0000313" key="3">
    <source>
        <dbReference type="Proteomes" id="UP001164929"/>
    </source>
</evidence>
<evidence type="ECO:0000313" key="2">
    <source>
        <dbReference type="EMBL" id="KAJ6994600.1"/>
    </source>
</evidence>
<keyword evidence="3" id="KW-1185">Reference proteome</keyword>
<dbReference type="Proteomes" id="UP001164929">
    <property type="component" value="Chromosome 6"/>
</dbReference>
<dbReference type="AlphaFoldDB" id="A0AAD6QQ79"/>
<feature type="compositionally biased region" description="Polar residues" evidence="1">
    <location>
        <begin position="47"/>
        <end position="58"/>
    </location>
</feature>
<protein>
    <submittedName>
        <fullName evidence="2">Uncharacterized protein</fullName>
    </submittedName>
</protein>
<comment type="caution">
    <text evidence="2">The sequence shown here is derived from an EMBL/GenBank/DDBJ whole genome shotgun (WGS) entry which is preliminary data.</text>
</comment>